<name>A0A239PZJ3_9PROT</name>
<dbReference type="InterPro" id="IPR036510">
    <property type="entry name" value="Ribosomal_bS20_sf"/>
</dbReference>
<dbReference type="GO" id="GO:0006412">
    <property type="term" value="P:translation"/>
    <property type="evidence" value="ECO:0007669"/>
    <property type="project" value="UniProtKB-UniRule"/>
</dbReference>
<dbReference type="GO" id="GO:0070181">
    <property type="term" value="F:small ribosomal subunit rRNA binding"/>
    <property type="evidence" value="ECO:0007669"/>
    <property type="project" value="TreeGrafter"/>
</dbReference>
<dbReference type="AlphaFoldDB" id="A0A239PZJ3"/>
<keyword evidence="3 8" id="KW-0699">rRNA-binding</keyword>
<dbReference type="Pfam" id="PF01649">
    <property type="entry name" value="Ribosomal_S20p"/>
    <property type="match status" value="1"/>
</dbReference>
<reference evidence="9 10" key="1">
    <citation type="submission" date="2017-07" db="EMBL/GenBank/DDBJ databases">
        <authorList>
            <person name="Sun Z.S."/>
            <person name="Albrecht U."/>
            <person name="Echele G."/>
            <person name="Lee C.C."/>
        </authorList>
    </citation>
    <scope>NUCLEOTIDE SEQUENCE [LARGE SCALE GENOMIC DNA]</scope>
    <source>
        <strain evidence="9 10">CGMCC 1.12710</strain>
    </source>
</reference>
<evidence type="ECO:0000256" key="2">
    <source>
        <dbReference type="ARBA" id="ARBA00007634"/>
    </source>
</evidence>
<dbReference type="HAMAP" id="MF_00500">
    <property type="entry name" value="Ribosomal_bS20"/>
    <property type="match status" value="1"/>
</dbReference>
<dbReference type="GO" id="GO:0003735">
    <property type="term" value="F:structural constituent of ribosome"/>
    <property type="evidence" value="ECO:0007669"/>
    <property type="project" value="InterPro"/>
</dbReference>
<organism evidence="9 10">
    <name type="scientific">Amphiplicatus metriothermophilus</name>
    <dbReference type="NCBI Taxonomy" id="1519374"/>
    <lineage>
        <taxon>Bacteria</taxon>
        <taxon>Pseudomonadati</taxon>
        <taxon>Pseudomonadota</taxon>
        <taxon>Alphaproteobacteria</taxon>
        <taxon>Parvularculales</taxon>
        <taxon>Parvularculaceae</taxon>
        <taxon>Amphiplicatus</taxon>
    </lineage>
</organism>
<sequence>MANTRSAKKMVRKIARRTAINKARRSRVRTFVRQVEEAIAAKDKKAADEAFRLAQPELHRAVAKGVMKKGAVARKLSRLSARIKALSA</sequence>
<evidence type="ECO:0000256" key="1">
    <source>
        <dbReference type="ARBA" id="ARBA00003134"/>
    </source>
</evidence>
<dbReference type="PANTHER" id="PTHR33398:SF1">
    <property type="entry name" value="SMALL RIBOSOMAL SUBUNIT PROTEIN BS20C"/>
    <property type="match status" value="1"/>
</dbReference>
<dbReference type="Gene3D" id="1.20.58.110">
    <property type="entry name" value="Ribosomal protein S20"/>
    <property type="match status" value="1"/>
</dbReference>
<evidence type="ECO:0000256" key="5">
    <source>
        <dbReference type="ARBA" id="ARBA00022980"/>
    </source>
</evidence>
<dbReference type="Proteomes" id="UP000198346">
    <property type="component" value="Unassembled WGS sequence"/>
</dbReference>
<dbReference type="EMBL" id="FZQA01000008">
    <property type="protein sequence ID" value="SNT75386.1"/>
    <property type="molecule type" value="Genomic_DNA"/>
</dbReference>
<comment type="function">
    <text evidence="1 8">Binds directly to 16S ribosomal RNA.</text>
</comment>
<evidence type="ECO:0000256" key="3">
    <source>
        <dbReference type="ARBA" id="ARBA00022730"/>
    </source>
</evidence>
<evidence type="ECO:0000256" key="7">
    <source>
        <dbReference type="ARBA" id="ARBA00035136"/>
    </source>
</evidence>
<proteinExistence type="inferred from homology"/>
<evidence type="ECO:0000313" key="10">
    <source>
        <dbReference type="Proteomes" id="UP000198346"/>
    </source>
</evidence>
<dbReference type="InterPro" id="IPR002583">
    <property type="entry name" value="Ribosomal_bS20"/>
</dbReference>
<keyword evidence="10" id="KW-1185">Reference proteome</keyword>
<accession>A0A239PZJ3</accession>
<evidence type="ECO:0000256" key="4">
    <source>
        <dbReference type="ARBA" id="ARBA00022884"/>
    </source>
</evidence>
<comment type="similarity">
    <text evidence="2 8">Belongs to the bacterial ribosomal protein bS20 family.</text>
</comment>
<keyword evidence="4 8" id="KW-0694">RNA-binding</keyword>
<dbReference type="PANTHER" id="PTHR33398">
    <property type="entry name" value="30S RIBOSOMAL PROTEIN S20"/>
    <property type="match status" value="1"/>
</dbReference>
<keyword evidence="6 8" id="KW-0687">Ribonucleoprotein</keyword>
<dbReference type="NCBIfam" id="TIGR00029">
    <property type="entry name" value="S20"/>
    <property type="match status" value="1"/>
</dbReference>
<protein>
    <recommendedName>
        <fullName evidence="7 8">Small ribosomal subunit protein bS20</fullName>
    </recommendedName>
</protein>
<keyword evidence="5 8" id="KW-0689">Ribosomal protein</keyword>
<dbReference type="OrthoDB" id="9807974at2"/>
<evidence type="ECO:0000313" key="9">
    <source>
        <dbReference type="EMBL" id="SNT75386.1"/>
    </source>
</evidence>
<dbReference type="RefSeq" id="WP_089413138.1">
    <property type="nucleotide sequence ID" value="NZ_FZQA01000008.1"/>
</dbReference>
<dbReference type="GO" id="GO:0015935">
    <property type="term" value="C:small ribosomal subunit"/>
    <property type="evidence" value="ECO:0007669"/>
    <property type="project" value="TreeGrafter"/>
</dbReference>
<dbReference type="SUPFAM" id="SSF46992">
    <property type="entry name" value="Ribosomal protein S20"/>
    <property type="match status" value="1"/>
</dbReference>
<evidence type="ECO:0000256" key="8">
    <source>
        <dbReference type="HAMAP-Rule" id="MF_00500"/>
    </source>
</evidence>
<gene>
    <name evidence="8" type="primary">rpsT</name>
    <name evidence="9" type="ORF">SAMN06297382_2713</name>
</gene>
<evidence type="ECO:0000256" key="6">
    <source>
        <dbReference type="ARBA" id="ARBA00023274"/>
    </source>
</evidence>